<evidence type="ECO:0000313" key="8">
    <source>
        <dbReference type="EMBL" id="MCZ4550738.1"/>
    </source>
</evidence>
<evidence type="ECO:0000256" key="6">
    <source>
        <dbReference type="ARBA" id="ARBA00022842"/>
    </source>
</evidence>
<dbReference type="Gene3D" id="3.90.1560.10">
    <property type="entry name" value="ComB-like"/>
    <property type="match status" value="1"/>
</dbReference>
<evidence type="ECO:0000256" key="5">
    <source>
        <dbReference type="ARBA" id="ARBA00022801"/>
    </source>
</evidence>
<organism evidence="8 9">
    <name type="scientific">Gordonia rubripertincta</name>
    <name type="common">Rhodococcus corallinus</name>
    <dbReference type="NCBI Taxonomy" id="36822"/>
    <lineage>
        <taxon>Bacteria</taxon>
        <taxon>Bacillati</taxon>
        <taxon>Actinomycetota</taxon>
        <taxon>Actinomycetes</taxon>
        <taxon>Mycobacteriales</taxon>
        <taxon>Gordoniaceae</taxon>
        <taxon>Gordonia</taxon>
    </lineage>
</organism>
<protein>
    <recommendedName>
        <fullName evidence="4">Probable 2-phosphosulfolactate phosphatase</fullName>
        <ecNumber evidence="3">3.1.3.71</ecNumber>
    </recommendedName>
</protein>
<dbReference type="InterPro" id="IPR036702">
    <property type="entry name" value="ComB-like_sf"/>
</dbReference>
<evidence type="ECO:0000256" key="4">
    <source>
        <dbReference type="ARBA" id="ARBA00021948"/>
    </source>
</evidence>
<reference evidence="8" key="1">
    <citation type="submission" date="2022-12" db="EMBL/GenBank/DDBJ databases">
        <authorList>
            <person name="Krivoruchko A.V."/>
            <person name="Elkin A."/>
        </authorList>
    </citation>
    <scope>NUCLEOTIDE SEQUENCE</scope>
    <source>
        <strain evidence="8">IEGM 1388</strain>
    </source>
</reference>
<dbReference type="RefSeq" id="WP_301571323.1">
    <property type="nucleotide sequence ID" value="NZ_JAPWIE010000003.1"/>
</dbReference>
<evidence type="ECO:0000256" key="7">
    <source>
        <dbReference type="ARBA" id="ARBA00033711"/>
    </source>
</evidence>
<evidence type="ECO:0000256" key="1">
    <source>
        <dbReference type="ARBA" id="ARBA00001946"/>
    </source>
</evidence>
<keyword evidence="9" id="KW-1185">Reference proteome</keyword>
<keyword evidence="5" id="KW-0378">Hydrolase</keyword>
<dbReference type="PANTHER" id="PTHR37311:SF1">
    <property type="entry name" value="2-PHOSPHOSULFOLACTATE PHOSPHATASE-RELATED"/>
    <property type="match status" value="1"/>
</dbReference>
<sequence length="253" mass="26456">MNPAHQQDRFGVRFEWGLAGARAVAQNCEVAVVVDVLSFTTTLSVALDAGITVLPYRTRGTEAAAFAAEVDATLAVGRSKARGDQISLSAPTIRNRSVPPERLVLPSPNGSTISYELATSAPTVVGASLRNARSVASWICDTFSADTGVAVIAAGEQWPDGSLRPAFEDMWGAGAVLSVMATRGWREHFSPEAVAAAAAWASVEPVMTGQLRACASGRELIDAGYSQDVAIAAELNTSTHVPVLRGDRFVSAG</sequence>
<dbReference type="InterPro" id="IPR005238">
    <property type="entry name" value="ComB-like"/>
</dbReference>
<comment type="cofactor">
    <cofactor evidence="1">
        <name>Mg(2+)</name>
        <dbReference type="ChEBI" id="CHEBI:18420"/>
    </cofactor>
</comment>
<proteinExistence type="inferred from homology"/>
<comment type="catalytic activity">
    <reaction evidence="7">
        <text>(2R)-O-phospho-3-sulfolactate + H2O = (2R)-3-sulfolactate + phosphate</text>
        <dbReference type="Rhea" id="RHEA:23416"/>
        <dbReference type="ChEBI" id="CHEBI:15377"/>
        <dbReference type="ChEBI" id="CHEBI:15597"/>
        <dbReference type="ChEBI" id="CHEBI:43474"/>
        <dbReference type="ChEBI" id="CHEBI:58738"/>
        <dbReference type="EC" id="3.1.3.71"/>
    </reaction>
</comment>
<keyword evidence="6" id="KW-0460">Magnesium</keyword>
<evidence type="ECO:0000313" key="9">
    <source>
        <dbReference type="Proteomes" id="UP001067235"/>
    </source>
</evidence>
<comment type="similarity">
    <text evidence="2">Belongs to the ComB family.</text>
</comment>
<dbReference type="EMBL" id="JAPWIE010000003">
    <property type="protein sequence ID" value="MCZ4550738.1"/>
    <property type="molecule type" value="Genomic_DNA"/>
</dbReference>
<evidence type="ECO:0000256" key="2">
    <source>
        <dbReference type="ARBA" id="ARBA00009997"/>
    </source>
</evidence>
<accession>A0ABT4MUQ5</accession>
<dbReference type="Pfam" id="PF04029">
    <property type="entry name" value="2-ph_phosp"/>
    <property type="match status" value="1"/>
</dbReference>
<evidence type="ECO:0000256" key="3">
    <source>
        <dbReference type="ARBA" id="ARBA00012953"/>
    </source>
</evidence>
<name>A0ABT4MUQ5_GORRU</name>
<dbReference type="Proteomes" id="UP001067235">
    <property type="component" value="Unassembled WGS sequence"/>
</dbReference>
<comment type="caution">
    <text evidence="8">The sequence shown here is derived from an EMBL/GenBank/DDBJ whole genome shotgun (WGS) entry which is preliminary data.</text>
</comment>
<gene>
    <name evidence="8" type="ORF">O4213_12160</name>
</gene>
<dbReference type="PANTHER" id="PTHR37311">
    <property type="entry name" value="2-PHOSPHOSULFOLACTATE PHOSPHATASE-RELATED"/>
    <property type="match status" value="1"/>
</dbReference>
<dbReference type="EC" id="3.1.3.71" evidence="3"/>
<dbReference type="SUPFAM" id="SSF142823">
    <property type="entry name" value="ComB-like"/>
    <property type="match status" value="1"/>
</dbReference>